<dbReference type="Proteomes" id="UP000634136">
    <property type="component" value="Unassembled WGS sequence"/>
</dbReference>
<comment type="cofactor">
    <cofactor evidence="1">
        <name>[4Fe-4S] cluster</name>
        <dbReference type="ChEBI" id="CHEBI:49883"/>
    </cofactor>
</comment>
<dbReference type="GO" id="GO:0051539">
    <property type="term" value="F:4 iron, 4 sulfur cluster binding"/>
    <property type="evidence" value="ECO:0007669"/>
    <property type="project" value="UniProtKB-KW"/>
</dbReference>
<dbReference type="GO" id="GO:0005634">
    <property type="term" value="C:nucleus"/>
    <property type="evidence" value="ECO:0007669"/>
    <property type="project" value="UniProtKB-SubCell"/>
</dbReference>
<dbReference type="FunFam" id="1.10.1670.10:FF:000004">
    <property type="entry name" value="DNA glycosylase/AP lyase ROS1"/>
    <property type="match status" value="1"/>
</dbReference>
<evidence type="ECO:0000259" key="11">
    <source>
        <dbReference type="SMART" id="SM00478"/>
    </source>
</evidence>
<dbReference type="GO" id="GO:0046872">
    <property type="term" value="F:metal ion binding"/>
    <property type="evidence" value="ECO:0007669"/>
    <property type="project" value="UniProtKB-KW"/>
</dbReference>
<dbReference type="EMBL" id="JAAIUW010000008">
    <property type="protein sequence ID" value="KAF7820237.1"/>
    <property type="molecule type" value="Genomic_DNA"/>
</dbReference>
<evidence type="ECO:0000256" key="4">
    <source>
        <dbReference type="ARBA" id="ARBA00022485"/>
    </source>
</evidence>
<accession>A0A834WF09</accession>
<feature type="domain" description="HhH-GPD" evidence="11">
    <location>
        <begin position="1304"/>
        <end position="1466"/>
    </location>
</feature>
<feature type="compositionally biased region" description="Polar residues" evidence="10">
    <location>
        <begin position="711"/>
        <end position="723"/>
    </location>
</feature>
<evidence type="ECO:0000256" key="3">
    <source>
        <dbReference type="ARBA" id="ARBA00005646"/>
    </source>
</evidence>
<dbReference type="OrthoDB" id="5607at2759"/>
<evidence type="ECO:0000313" key="12">
    <source>
        <dbReference type="EMBL" id="KAF7820237.1"/>
    </source>
</evidence>
<feature type="region of interest" description="Disordered" evidence="10">
    <location>
        <begin position="336"/>
        <end position="441"/>
    </location>
</feature>
<dbReference type="GO" id="GO:0006284">
    <property type="term" value="P:base-excision repair"/>
    <property type="evidence" value="ECO:0007669"/>
    <property type="project" value="InterPro"/>
</dbReference>
<dbReference type="SMART" id="SM00478">
    <property type="entry name" value="ENDO3c"/>
    <property type="match status" value="1"/>
</dbReference>
<feature type="region of interest" description="Disordered" evidence="10">
    <location>
        <begin position="933"/>
        <end position="1001"/>
    </location>
</feature>
<comment type="caution">
    <text evidence="12">The sequence shown here is derived from an EMBL/GenBank/DDBJ whole genome shotgun (WGS) entry which is preliminary data.</text>
</comment>
<dbReference type="GO" id="GO:0003906">
    <property type="term" value="F:DNA-(apurinic or apyrimidinic site) endonuclease activity"/>
    <property type="evidence" value="ECO:0007669"/>
    <property type="project" value="UniProtKB-ARBA"/>
</dbReference>
<dbReference type="CDD" id="cd00056">
    <property type="entry name" value="ENDO3c"/>
    <property type="match status" value="1"/>
</dbReference>
<evidence type="ECO:0000256" key="7">
    <source>
        <dbReference type="ARBA" id="ARBA00023014"/>
    </source>
</evidence>
<feature type="compositionally biased region" description="Basic and acidic residues" evidence="10">
    <location>
        <begin position="384"/>
        <end position="393"/>
    </location>
</feature>
<sequence>MINFRELFSPEEEQFQMNRSWVPVTPEKPIQMRSRPISAEWQDNQDGGKNLKELTVPGNGYKPEMLQYNRPDQSIHLTEQTEEYNNFNRGSVERNRVINHIAGSYKPTLQFGNNDLNFTTLEFLMQNATDNASDNRSLRDSISMRTPLLPTFYPQGSSNNRDSKADGFGVNLSNNYTASDTLYADVNHLVPNSHSEFDSSNSYSLLDNEIHCTFSSLLNSSLSEIPEGGFSIPSRPDYDLNSAPVMDADDVFSFTNIFQSVPETMDQFNKCANNHLFTLQNYTTAESPSQEKDKQVNFVATTENEYQESCDGLLQHIVDSSSAAIFTPYSKNMGSQSNDCCSGSGLGPDLNTTPEQKAPKRRKHRPKVIVEGKPKRTPNRATQKKTESKENPPQKRKYVRKNVPKEAPTPQADVIETLDSTAVPKGNPPQKRKYVRRNVPKEAATPQADVIETLGSTTAIKSCKKALNFDLEKSYEDQNKRVDQQAIQHRNERDLNISSDYQVQELLRGENVRHVPTNSALIISEHDGFTVENTQPRNEDGVTLLLKERLTDKILPESQANLPLLATTEEFQIKDLSETEKGPAQENAGLCKEIYNGFLQQYMQSETYCENPQKTNIPMSQNNLHLVPNILSNSVEGSSLKREYCQTIEKQHVSATNLPDSSLLHQEIFQGEEDYNGTPMDKDLLKTRKRKKTQNRVGSQNRRTKGKKESQSQFSNEMQTTNPAGAPHMIYSTSLDEIICRFKNLNLGECNITRMDGQNAIVLYKGEGSVVPYEGFEILKKRKPRPKVDLDPETERTWKLLMGTEGSETLEGTNKQKEKWWEEEREVFRGRVSSFIARMHLVQGDRRFSRWKGSVVDSVIGVFLTQNVSDHLSSSAFMSLAARFPLKSERDRRSCHNGTNQLVEEPEVCIINQDDTIISRQPTYKQAIVPPHDTREHWTDSETSRIGRSLNEPNNQSSEEEIISSQDSLDSSITVATRGLRCSSGSNSEAEGPTTEYEPRKTQLLSSANSIQVEKTTVFEEFYNSVNGVLLFNERTKDGQLLYAEYAKQKSRLGNNDSLISHSAFNHPINFGEKEVALVPSIDYDLHDSEAHGTMKTFQMHGGESSRCETTYNHNKLQDTNYTRVSIHDEGRSVYTSTEQYGPLGYQELPTINPYEPLSMHLVHLQDNSQSGCDTNHLQPLSNHHAAGNKILQPKDMQFIESVSPQKLGRGQDDSVKDSPDIPNYIEGFQAEKRISEVIRQAYSDDITAEPQPQEQLSSSGTKYKERKLKVSKARKVKSETESKNVVDWDSLRKKVEANGEKKERSKEAMDSLDYEAVRCASVKEISEAIKERGMNNMLAERIKEFLNRLVREHGSIDLEWLRDVPPDKAKDYLLSVRGLGLKSVECVRLLTLHNLAFPVDTNVGRIAVRLGWVPLQPLPESLQLHLLELYPILESIQKYLWPRLCKLDQRTLYELHYQLITFGKVFCTKSKPNCNACPMRAECRHFASAFASARLALPGPEEKGIVSSSVPIATERNPALNMDPMLLPLPDNLLKEASFEIGKCEPIIEEPATPEQECPDTEALESDIEEFYWEDPDEIPTIKINMQQMAMNIQSYMPEGDMSKALVVLNPDTASIPTQKLKNVSRLRTEHQVYELPDSHPLLEKMDKREPDDPSPYLLAIWTPGETANSFEPPERRCISQDTNDLCNDKTCYSCNSIREANSLTVRGTILGMDMEFAKEDRIFWNLCNKHFQRPLNSRDSTVLLERYADYPQLFLNC</sequence>
<dbReference type="Gene3D" id="1.10.1670.10">
    <property type="entry name" value="Helix-hairpin-Helix base-excision DNA repair enzymes (C-terminal)"/>
    <property type="match status" value="1"/>
</dbReference>
<evidence type="ECO:0000256" key="6">
    <source>
        <dbReference type="ARBA" id="ARBA00023004"/>
    </source>
</evidence>
<keyword evidence="13" id="KW-1185">Reference proteome</keyword>
<evidence type="ECO:0000256" key="2">
    <source>
        <dbReference type="ARBA" id="ARBA00004123"/>
    </source>
</evidence>
<dbReference type="GO" id="GO:0003677">
    <property type="term" value="F:DNA binding"/>
    <property type="evidence" value="ECO:0007669"/>
    <property type="project" value="UniProtKB-KW"/>
</dbReference>
<dbReference type="InterPro" id="IPR023170">
    <property type="entry name" value="HhH_base_excis_C"/>
</dbReference>
<comment type="similarity">
    <text evidence="3">Belongs to the DNA glycosylase family. DEMETER subfamily.</text>
</comment>
<dbReference type="InterPro" id="IPR011257">
    <property type="entry name" value="DNA_glycosylase"/>
</dbReference>
<dbReference type="GO" id="GO:0035514">
    <property type="term" value="F:DNA demethylase activity"/>
    <property type="evidence" value="ECO:0007669"/>
    <property type="project" value="InterPro"/>
</dbReference>
<feature type="compositionally biased region" description="Low complexity" evidence="10">
    <location>
        <begin position="949"/>
        <end position="973"/>
    </location>
</feature>
<feature type="region of interest" description="Disordered" evidence="10">
    <location>
        <begin position="670"/>
        <end position="726"/>
    </location>
</feature>
<keyword evidence="5" id="KW-0479">Metal-binding</keyword>
<feature type="compositionally biased region" description="Basic residues" evidence="10">
    <location>
        <begin position="1265"/>
        <end position="1276"/>
    </location>
</feature>
<dbReference type="SMART" id="SM00525">
    <property type="entry name" value="FES"/>
    <property type="match status" value="1"/>
</dbReference>
<feature type="compositionally biased region" description="Polar residues" evidence="10">
    <location>
        <begin position="1251"/>
        <end position="1262"/>
    </location>
</feature>
<dbReference type="PANTHER" id="PTHR46213:SF24">
    <property type="entry name" value="HHH-GPD DOMAIN-CONTAINING PROTEIN"/>
    <property type="match status" value="1"/>
</dbReference>
<keyword evidence="4" id="KW-0004">4Fe-4S</keyword>
<name>A0A834WF09_9FABA</name>
<evidence type="ECO:0000256" key="9">
    <source>
        <dbReference type="ARBA" id="ARBA00023242"/>
    </source>
</evidence>
<reference evidence="12" key="1">
    <citation type="submission" date="2020-09" db="EMBL/GenBank/DDBJ databases">
        <title>Genome-Enabled Discovery of Anthraquinone Biosynthesis in Senna tora.</title>
        <authorList>
            <person name="Kang S.-H."/>
            <person name="Pandey R.P."/>
            <person name="Lee C.-M."/>
            <person name="Sim J.-S."/>
            <person name="Jeong J.-T."/>
            <person name="Choi B.-S."/>
            <person name="Jung M."/>
            <person name="Ginzburg D."/>
            <person name="Zhao K."/>
            <person name="Won S.Y."/>
            <person name="Oh T.-J."/>
            <person name="Yu Y."/>
            <person name="Kim N.-H."/>
            <person name="Lee O.R."/>
            <person name="Lee T.-H."/>
            <person name="Bashyal P."/>
            <person name="Kim T.-S."/>
            <person name="Lee W.-H."/>
            <person name="Kawkins C."/>
            <person name="Kim C.-K."/>
            <person name="Kim J.S."/>
            <person name="Ahn B.O."/>
            <person name="Rhee S.Y."/>
            <person name="Sohng J.K."/>
        </authorList>
    </citation>
    <scope>NUCLEOTIDE SEQUENCE</scope>
    <source>
        <tissue evidence="12">Leaf</tissue>
    </source>
</reference>
<keyword evidence="7" id="KW-0411">Iron-sulfur</keyword>
<dbReference type="Pfam" id="PF15629">
    <property type="entry name" value="Perm-CXXC"/>
    <property type="match status" value="1"/>
</dbReference>
<dbReference type="GO" id="GO:0141166">
    <property type="term" value="P:chromosomal 5-methylcytosine DNA demethylation pathway"/>
    <property type="evidence" value="ECO:0007669"/>
    <property type="project" value="InterPro"/>
</dbReference>
<comment type="subcellular location">
    <subcellularLocation>
        <location evidence="2">Nucleus</location>
    </subcellularLocation>
</comment>
<evidence type="ECO:0000256" key="10">
    <source>
        <dbReference type="SAM" id="MobiDB-lite"/>
    </source>
</evidence>
<organism evidence="12 13">
    <name type="scientific">Senna tora</name>
    <dbReference type="NCBI Taxonomy" id="362788"/>
    <lineage>
        <taxon>Eukaryota</taxon>
        <taxon>Viridiplantae</taxon>
        <taxon>Streptophyta</taxon>
        <taxon>Embryophyta</taxon>
        <taxon>Tracheophyta</taxon>
        <taxon>Spermatophyta</taxon>
        <taxon>Magnoliopsida</taxon>
        <taxon>eudicotyledons</taxon>
        <taxon>Gunneridae</taxon>
        <taxon>Pentapetalae</taxon>
        <taxon>rosids</taxon>
        <taxon>fabids</taxon>
        <taxon>Fabales</taxon>
        <taxon>Fabaceae</taxon>
        <taxon>Caesalpinioideae</taxon>
        <taxon>Cassia clade</taxon>
        <taxon>Senna</taxon>
    </lineage>
</organism>
<feature type="region of interest" description="Disordered" evidence="10">
    <location>
        <begin position="1245"/>
        <end position="1277"/>
    </location>
</feature>
<evidence type="ECO:0000256" key="5">
    <source>
        <dbReference type="ARBA" id="ARBA00022723"/>
    </source>
</evidence>
<evidence type="ECO:0000256" key="8">
    <source>
        <dbReference type="ARBA" id="ARBA00023125"/>
    </source>
</evidence>
<proteinExistence type="inferred from homology"/>
<feature type="compositionally biased region" description="Basic and acidic residues" evidence="10">
    <location>
        <begin position="933"/>
        <end position="945"/>
    </location>
</feature>
<keyword evidence="9" id="KW-0539">Nucleus</keyword>
<dbReference type="InterPro" id="IPR003651">
    <property type="entry name" value="Endonuclease3_FeS-loop_motif"/>
</dbReference>
<keyword evidence="6" id="KW-0408">Iron</keyword>
<evidence type="ECO:0000256" key="1">
    <source>
        <dbReference type="ARBA" id="ARBA00001966"/>
    </source>
</evidence>
<keyword evidence="8" id="KW-0238">DNA-binding</keyword>
<gene>
    <name evidence="12" type="ORF">G2W53_025692</name>
</gene>
<dbReference type="GO" id="GO:0019104">
    <property type="term" value="F:DNA N-glycosylase activity"/>
    <property type="evidence" value="ECO:0007669"/>
    <property type="project" value="InterPro"/>
</dbReference>
<dbReference type="InterPro" id="IPR044811">
    <property type="entry name" value="DME/ROS1"/>
</dbReference>
<dbReference type="PANTHER" id="PTHR46213">
    <property type="entry name" value="TRANSCRIPTIONAL ACTIVATOR DEMETER"/>
    <property type="match status" value="1"/>
</dbReference>
<dbReference type="InterPro" id="IPR003265">
    <property type="entry name" value="HhH-GPD_domain"/>
</dbReference>
<dbReference type="InterPro" id="IPR028924">
    <property type="entry name" value="Perm-CXXC"/>
</dbReference>
<evidence type="ECO:0000313" key="13">
    <source>
        <dbReference type="Proteomes" id="UP000634136"/>
    </source>
</evidence>
<protein>
    <submittedName>
        <fullName evidence="12">Transcriptional activator DEMETER</fullName>
    </submittedName>
</protein>
<dbReference type="SUPFAM" id="SSF48150">
    <property type="entry name" value="DNA-glycosylase"/>
    <property type="match status" value="1"/>
</dbReference>